<keyword evidence="4" id="KW-0418">Kinase</keyword>
<gene>
    <name evidence="4" type="ORF">HMPREF9696_03636</name>
</gene>
<proteinExistence type="predicted"/>
<evidence type="ECO:0000259" key="3">
    <source>
        <dbReference type="Pfam" id="PF02769"/>
    </source>
</evidence>
<protein>
    <submittedName>
        <fullName evidence="4">Thiamine-monophosphate kinase</fullName>
    </submittedName>
</protein>
<dbReference type="InterPro" id="IPR006283">
    <property type="entry name" value="ThiL-like"/>
</dbReference>
<feature type="domain" description="PurM-like C-terminal" evidence="3">
    <location>
        <begin position="152"/>
        <end position="316"/>
    </location>
</feature>
<keyword evidence="1" id="KW-0784">Thiamine biosynthesis</keyword>
<dbReference type="RefSeq" id="WP_002714506.1">
    <property type="nucleotide sequence ID" value="NZ_KB375281.1"/>
</dbReference>
<dbReference type="Pfam" id="PF00586">
    <property type="entry name" value="AIRS"/>
    <property type="match status" value="1"/>
</dbReference>
<dbReference type="SUPFAM" id="SSF56042">
    <property type="entry name" value="PurM C-terminal domain-like"/>
    <property type="match status" value="1"/>
</dbReference>
<reference evidence="4 5" key="1">
    <citation type="submission" date="2012-04" db="EMBL/GenBank/DDBJ databases">
        <title>The Genome Sequence of Afipia clevelandensis ATCC 49720.</title>
        <authorList>
            <consortium name="The Broad Institute Genome Sequencing Platform"/>
            <person name="Earl A."/>
            <person name="Ward D."/>
            <person name="Feldgarden M."/>
            <person name="Gevers D."/>
            <person name="Huys G."/>
            <person name="Walker B."/>
            <person name="Young S.K."/>
            <person name="Zeng Q."/>
            <person name="Gargeya S."/>
            <person name="Fitzgerald M."/>
            <person name="Haas B."/>
            <person name="Abouelleil A."/>
            <person name="Alvarado L."/>
            <person name="Arachchi H.M."/>
            <person name="Berlin A."/>
            <person name="Chapman S.B."/>
            <person name="Goldberg J."/>
            <person name="Griggs A."/>
            <person name="Gujja S."/>
            <person name="Hansen M."/>
            <person name="Howarth C."/>
            <person name="Imamovic A."/>
            <person name="Larimer J."/>
            <person name="McCowen C."/>
            <person name="Montmayeur A."/>
            <person name="Murphy C."/>
            <person name="Neiman D."/>
            <person name="Pearson M."/>
            <person name="Priest M."/>
            <person name="Roberts A."/>
            <person name="Saif S."/>
            <person name="Shea T."/>
            <person name="Sisk P."/>
            <person name="Sykes S."/>
            <person name="Wortman J."/>
            <person name="Nusbaum C."/>
            <person name="Birren B."/>
        </authorList>
    </citation>
    <scope>NUCLEOTIDE SEQUENCE [LARGE SCALE GENOMIC DNA]</scope>
    <source>
        <strain evidence="4 5">ATCC 49720</strain>
    </source>
</reference>
<feature type="domain" description="PurM-like N-terminal" evidence="2">
    <location>
        <begin position="30"/>
        <end position="139"/>
    </location>
</feature>
<dbReference type="EMBL" id="AGWY01000015">
    <property type="protein sequence ID" value="EKS32659.1"/>
    <property type="molecule type" value="Genomic_DNA"/>
</dbReference>
<dbReference type="PANTHER" id="PTHR30270">
    <property type="entry name" value="THIAMINE-MONOPHOSPHATE KINASE"/>
    <property type="match status" value="1"/>
</dbReference>
<dbReference type="Proteomes" id="UP000001095">
    <property type="component" value="Unassembled WGS sequence"/>
</dbReference>
<name>K8NVY8_9BRAD</name>
<dbReference type="InterPro" id="IPR036921">
    <property type="entry name" value="PurM-like_N_sf"/>
</dbReference>
<comment type="caution">
    <text evidence="4">The sequence shown here is derived from an EMBL/GenBank/DDBJ whole genome shotgun (WGS) entry which is preliminary data.</text>
</comment>
<dbReference type="InterPro" id="IPR036676">
    <property type="entry name" value="PurM-like_C_sf"/>
</dbReference>
<sequence length="354" mass="39108">MKLNDIGEYNLHKWLSKTLLRSDLDPVGVGDDCAILDLGTSDYLLLTTDRVAPSAYLRSMDYAGRLCVVQCFSDVIAKGGRPVGILLNTYMSENCDLNQWQSLILATQDHARKFGAFLIGGDTKQAREETIVGTAIGLVEKDFLLSRKTARPGDVIALSSKRKKKIGVAWSYFIADHYKLVLSDEVMSDLKSSFLEDNLLLPFDETRAAASSGAVNACVDTSDGLGGAIHLLTDGAGFGAEIIYEKALALLDDRISLVSNELKVDPLCFAFTPGFVWENLFAIEAEKFEAVRNLVIATGGDLINIGRITESKGTTMRFADGEKRNLRLFYNENFTGGDWLDRLPTRWQEHNLFE</sequence>
<dbReference type="PANTHER" id="PTHR30270:SF3">
    <property type="entry name" value="THIAMINE-MONOPHOSPHATE KINASE"/>
    <property type="match status" value="1"/>
</dbReference>
<organism evidence="4 5">
    <name type="scientific">Afipia clevelandensis ATCC 49720</name>
    <dbReference type="NCBI Taxonomy" id="883079"/>
    <lineage>
        <taxon>Bacteria</taxon>
        <taxon>Pseudomonadati</taxon>
        <taxon>Pseudomonadota</taxon>
        <taxon>Alphaproteobacteria</taxon>
        <taxon>Hyphomicrobiales</taxon>
        <taxon>Nitrobacteraceae</taxon>
        <taxon>Afipia</taxon>
    </lineage>
</organism>
<dbReference type="AlphaFoldDB" id="K8NVY8"/>
<dbReference type="Gene3D" id="3.30.1330.10">
    <property type="entry name" value="PurM-like, N-terminal domain"/>
    <property type="match status" value="1"/>
</dbReference>
<dbReference type="Gene3D" id="3.90.650.10">
    <property type="entry name" value="PurM-like C-terminal domain"/>
    <property type="match status" value="1"/>
</dbReference>
<keyword evidence="4" id="KW-0808">Transferase</keyword>
<dbReference type="GO" id="GO:0009228">
    <property type="term" value="P:thiamine biosynthetic process"/>
    <property type="evidence" value="ECO:0007669"/>
    <property type="project" value="UniProtKB-KW"/>
</dbReference>
<dbReference type="GO" id="GO:0009030">
    <property type="term" value="F:thiamine-phosphate kinase activity"/>
    <property type="evidence" value="ECO:0007669"/>
    <property type="project" value="InterPro"/>
</dbReference>
<accession>K8NVY8</accession>
<evidence type="ECO:0000259" key="2">
    <source>
        <dbReference type="Pfam" id="PF00586"/>
    </source>
</evidence>
<dbReference type="OrthoDB" id="9767928at2"/>
<evidence type="ECO:0000256" key="1">
    <source>
        <dbReference type="ARBA" id="ARBA00022977"/>
    </source>
</evidence>
<evidence type="ECO:0000313" key="4">
    <source>
        <dbReference type="EMBL" id="EKS32659.1"/>
    </source>
</evidence>
<dbReference type="SUPFAM" id="SSF55326">
    <property type="entry name" value="PurM N-terminal domain-like"/>
    <property type="match status" value="1"/>
</dbReference>
<dbReference type="InterPro" id="IPR016188">
    <property type="entry name" value="PurM-like_N"/>
</dbReference>
<dbReference type="InterPro" id="IPR010918">
    <property type="entry name" value="PurM-like_C_dom"/>
</dbReference>
<keyword evidence="5" id="KW-1185">Reference proteome</keyword>
<dbReference type="HOGENOM" id="CLU_046964_2_1_5"/>
<dbReference type="Pfam" id="PF02769">
    <property type="entry name" value="AIRS_C"/>
    <property type="match status" value="1"/>
</dbReference>
<evidence type="ECO:0000313" key="5">
    <source>
        <dbReference type="Proteomes" id="UP000001095"/>
    </source>
</evidence>